<keyword evidence="1" id="KW-0732">Signal</keyword>
<name>C8PF60_9BACT</name>
<dbReference type="EMBL" id="ACYG01000009">
    <property type="protein sequence ID" value="EEV18688.1"/>
    <property type="molecule type" value="Genomic_DNA"/>
</dbReference>
<dbReference type="Pfam" id="PF13852">
    <property type="entry name" value="DUF4197"/>
    <property type="match status" value="1"/>
</dbReference>
<proteinExistence type="predicted"/>
<dbReference type="eggNOG" id="ENOG502Z7PK">
    <property type="taxonomic scope" value="Bacteria"/>
</dbReference>
<sequence length="253" mass="26643">MAQILSKGCNMKKFMILLAAAALSLAHADVTDILKQGADALGATRSGNYKDLLASATNRAASELAKGYIHSKTAKIELPPSLKAAAKLARKVGGDKWERELVVSMNDAATKAVSGASKIFLQDLKSMSDADVKKLIGGGDTALSEYLQSKSGAKLRAVFRPIVSDMMSKNSFATAYNGLNSFAQSKIAGNEAVQNIARGLGASEYLPKQGEDLNDYITQKTLDGLFAVMREKESALRGSAVGKGAGILGKVIK</sequence>
<evidence type="ECO:0000256" key="1">
    <source>
        <dbReference type="SAM" id="SignalP"/>
    </source>
</evidence>
<protein>
    <recommendedName>
        <fullName evidence="4">DUF4197 domain-containing protein</fullName>
    </recommendedName>
</protein>
<dbReference type="Proteomes" id="UP000005709">
    <property type="component" value="Unassembled WGS sequence"/>
</dbReference>
<dbReference type="InterPro" id="IPR025245">
    <property type="entry name" value="DUF4197"/>
</dbReference>
<evidence type="ECO:0000313" key="3">
    <source>
        <dbReference type="Proteomes" id="UP000005709"/>
    </source>
</evidence>
<comment type="caution">
    <text evidence="2">The sequence shown here is derived from an EMBL/GenBank/DDBJ whole genome shotgun (WGS) entry which is preliminary data.</text>
</comment>
<evidence type="ECO:0000313" key="2">
    <source>
        <dbReference type="EMBL" id="EEV18688.1"/>
    </source>
</evidence>
<feature type="signal peptide" evidence="1">
    <location>
        <begin position="1"/>
        <end position="28"/>
    </location>
</feature>
<evidence type="ECO:0008006" key="4">
    <source>
        <dbReference type="Google" id="ProtNLM"/>
    </source>
</evidence>
<dbReference type="AlphaFoldDB" id="C8PF60"/>
<organism evidence="2 3">
    <name type="scientific">Campylobacter gracilis RM3268</name>
    <dbReference type="NCBI Taxonomy" id="553220"/>
    <lineage>
        <taxon>Bacteria</taxon>
        <taxon>Pseudomonadati</taxon>
        <taxon>Campylobacterota</taxon>
        <taxon>Epsilonproteobacteria</taxon>
        <taxon>Campylobacterales</taxon>
        <taxon>Campylobacteraceae</taxon>
        <taxon>Campylobacter</taxon>
    </lineage>
</organism>
<accession>C8PF60</accession>
<feature type="chain" id="PRO_5002989162" description="DUF4197 domain-containing protein" evidence="1">
    <location>
        <begin position="29"/>
        <end position="253"/>
    </location>
</feature>
<gene>
    <name evidence="2" type="ORF">CAMGR0001_2700</name>
</gene>
<keyword evidence="3" id="KW-1185">Reference proteome</keyword>
<reference evidence="2 3" key="1">
    <citation type="submission" date="2009-07" db="EMBL/GenBank/DDBJ databases">
        <authorList>
            <person name="Madupu R."/>
            <person name="Sebastian Y."/>
            <person name="Durkin A.S."/>
            <person name="Torralba M."/>
            <person name="Methe B."/>
            <person name="Sutton G.G."/>
            <person name="Strausberg R.L."/>
            <person name="Nelson K.E."/>
        </authorList>
    </citation>
    <scope>NUCLEOTIDE SEQUENCE [LARGE SCALE GENOMIC DNA]</scope>
    <source>
        <strain evidence="2 3">RM3268</strain>
    </source>
</reference>